<feature type="compositionally biased region" description="Basic and acidic residues" evidence="1">
    <location>
        <begin position="118"/>
        <end position="133"/>
    </location>
</feature>
<dbReference type="AlphaFoldDB" id="A0A4R3QJM3"/>
<protein>
    <submittedName>
        <fullName evidence="2">Uncharacterized protein</fullName>
    </submittedName>
</protein>
<dbReference type="Proteomes" id="UP000294576">
    <property type="component" value="Unassembled WGS sequence"/>
</dbReference>
<gene>
    <name evidence="2" type="ORF">EV132_101106</name>
</gene>
<feature type="region of interest" description="Disordered" evidence="1">
    <location>
        <begin position="100"/>
        <end position="142"/>
    </location>
</feature>
<evidence type="ECO:0000313" key="3">
    <source>
        <dbReference type="Proteomes" id="UP000294576"/>
    </source>
</evidence>
<accession>A0A4R3QJM3</accession>
<proteinExistence type="predicted"/>
<sequence>MAISKQEMAARFRSLEPVLPKGWNVLTPNDPYIEARYDRNRLGNADRDQQASGSRDDVFRSRRRCQVCCGHGSLREKRRVAFARPAYELAGEVPLDEHLRDDILPTGHQRTVAEGQDPADRELRQSQDMDGLRQEQSFPRSR</sequence>
<evidence type="ECO:0000313" key="2">
    <source>
        <dbReference type="EMBL" id="TCU20042.1"/>
    </source>
</evidence>
<organism evidence="2 3">
    <name type="scientific">Rhizobium sullae</name>
    <name type="common">Rhizobium hedysari</name>
    <dbReference type="NCBI Taxonomy" id="50338"/>
    <lineage>
        <taxon>Bacteria</taxon>
        <taxon>Pseudomonadati</taxon>
        <taxon>Pseudomonadota</taxon>
        <taxon>Alphaproteobacteria</taxon>
        <taxon>Hyphomicrobiales</taxon>
        <taxon>Rhizobiaceae</taxon>
        <taxon>Rhizobium/Agrobacterium group</taxon>
        <taxon>Rhizobium</taxon>
    </lineage>
</organism>
<dbReference type="RefSeq" id="WP_132558095.1">
    <property type="nucleotide sequence ID" value="NZ_SMBH01000001.1"/>
</dbReference>
<dbReference type="EMBL" id="SMBH01000001">
    <property type="protein sequence ID" value="TCU20042.1"/>
    <property type="molecule type" value="Genomic_DNA"/>
</dbReference>
<name>A0A4R3QJM3_RHISU</name>
<comment type="caution">
    <text evidence="2">The sequence shown here is derived from an EMBL/GenBank/DDBJ whole genome shotgun (WGS) entry which is preliminary data.</text>
</comment>
<feature type="region of interest" description="Disordered" evidence="1">
    <location>
        <begin position="40"/>
        <end position="59"/>
    </location>
</feature>
<evidence type="ECO:0000256" key="1">
    <source>
        <dbReference type="SAM" id="MobiDB-lite"/>
    </source>
</evidence>
<reference evidence="2 3" key="1">
    <citation type="submission" date="2019-03" db="EMBL/GenBank/DDBJ databases">
        <title>Genomic Encyclopedia of Type Strains, Phase IV (KMG-V): Genome sequencing to study the core and pangenomes of soil and plant-associated prokaryotes.</title>
        <authorList>
            <person name="Whitman W."/>
        </authorList>
    </citation>
    <scope>NUCLEOTIDE SEQUENCE [LARGE SCALE GENOMIC DNA]</scope>
    <source>
        <strain evidence="2 3">Hc14</strain>
    </source>
</reference>